<name>A0A2C5YX72_9HYPO</name>
<sequence length="234" mass="24908">MLTRGRELTPWLCEQVTAVSRAGGAACAVVKLAPATRQDAKPRAPIRAASAKDVASAAVERPSTRRPDDTLRVPIRPPPLIRGGEATCPPAKLITTPRAAVWFPILMLAEDAEGLPVLWFVVRGAEGCVCVAPVEDGRVWPFTKPIPLTPAEDGRVCPFTKLTPAEDGSVCPPKAILVLFKLTPDVPQVKDAVWPSIRASTSSELSPSLPHGYIPPRQPLQPSALLSLTTPTTA</sequence>
<comment type="caution">
    <text evidence="2">The sequence shown here is derived from an EMBL/GenBank/DDBJ whole genome shotgun (WGS) entry which is preliminary data.</text>
</comment>
<protein>
    <submittedName>
        <fullName evidence="2">Uncharacterized protein</fullName>
    </submittedName>
</protein>
<evidence type="ECO:0000256" key="1">
    <source>
        <dbReference type="SAM" id="MobiDB-lite"/>
    </source>
</evidence>
<keyword evidence="3" id="KW-1185">Reference proteome</keyword>
<organism evidence="2 3">
    <name type="scientific">Ophiocordyceps camponoti-rufipedis</name>
    <dbReference type="NCBI Taxonomy" id="2004952"/>
    <lineage>
        <taxon>Eukaryota</taxon>
        <taxon>Fungi</taxon>
        <taxon>Dikarya</taxon>
        <taxon>Ascomycota</taxon>
        <taxon>Pezizomycotina</taxon>
        <taxon>Sordariomycetes</taxon>
        <taxon>Hypocreomycetidae</taxon>
        <taxon>Hypocreales</taxon>
        <taxon>Ophiocordycipitaceae</taxon>
        <taxon>Ophiocordyceps</taxon>
    </lineage>
</organism>
<dbReference type="AlphaFoldDB" id="A0A2C5YX72"/>
<feature type="compositionally biased region" description="Low complexity" evidence="1">
    <location>
        <begin position="220"/>
        <end position="234"/>
    </location>
</feature>
<reference evidence="2 3" key="1">
    <citation type="submission" date="2017-06" db="EMBL/GenBank/DDBJ databases">
        <title>Ant-infecting Ophiocordyceps genomes reveal a high diversity of potential behavioral manipulation genes and a possible major role for enterotoxins.</title>
        <authorList>
            <person name="De Bekker C."/>
            <person name="Evans H.C."/>
            <person name="Brachmann A."/>
            <person name="Hughes D.P."/>
        </authorList>
    </citation>
    <scope>NUCLEOTIDE SEQUENCE [LARGE SCALE GENOMIC DNA]</scope>
    <source>
        <strain evidence="2 3">Map16</strain>
    </source>
</reference>
<gene>
    <name evidence="2" type="ORF">CDD80_4754</name>
</gene>
<feature type="compositionally biased region" description="Low complexity" evidence="1">
    <location>
        <begin position="48"/>
        <end position="59"/>
    </location>
</feature>
<accession>A0A2C5YX72</accession>
<evidence type="ECO:0000313" key="2">
    <source>
        <dbReference type="EMBL" id="PHH72120.1"/>
    </source>
</evidence>
<dbReference type="Proteomes" id="UP000226431">
    <property type="component" value="Unassembled WGS sequence"/>
</dbReference>
<evidence type="ECO:0000313" key="3">
    <source>
        <dbReference type="Proteomes" id="UP000226431"/>
    </source>
</evidence>
<dbReference type="EMBL" id="NJES01000446">
    <property type="protein sequence ID" value="PHH72120.1"/>
    <property type="molecule type" value="Genomic_DNA"/>
</dbReference>
<feature type="region of interest" description="Disordered" evidence="1">
    <location>
        <begin position="203"/>
        <end position="234"/>
    </location>
</feature>
<feature type="compositionally biased region" description="Basic and acidic residues" evidence="1">
    <location>
        <begin position="62"/>
        <end position="71"/>
    </location>
</feature>
<feature type="region of interest" description="Disordered" evidence="1">
    <location>
        <begin position="41"/>
        <end position="76"/>
    </location>
</feature>
<proteinExistence type="predicted"/>